<gene>
    <name evidence="12" type="ORF">NDN08_000417</name>
</gene>
<evidence type="ECO:0000256" key="9">
    <source>
        <dbReference type="RuleBase" id="RU361134"/>
    </source>
</evidence>
<dbReference type="PRINTS" id="PR00110">
    <property type="entry name" value="ALPHAAMYLASE"/>
</dbReference>
<evidence type="ECO:0000313" key="13">
    <source>
        <dbReference type="Proteomes" id="UP001157974"/>
    </source>
</evidence>
<dbReference type="CDD" id="cd11314">
    <property type="entry name" value="AmyAc_arch_bac_plant_AmyA"/>
    <property type="match status" value="1"/>
</dbReference>
<name>A0AAV8UN42_9RHOD</name>
<dbReference type="Pfam" id="PF07821">
    <property type="entry name" value="Alpha-amyl_C2"/>
    <property type="match status" value="1"/>
</dbReference>
<dbReference type="InterPro" id="IPR012850">
    <property type="entry name" value="A-amylase_bs_C"/>
</dbReference>
<comment type="caution">
    <text evidence="12">The sequence shown here is derived from an EMBL/GenBank/DDBJ whole genome shotgun (WGS) entry which is preliminary data.</text>
</comment>
<keyword evidence="5 9" id="KW-0378">Hydrolase</keyword>
<evidence type="ECO:0000259" key="11">
    <source>
        <dbReference type="SMART" id="SM00810"/>
    </source>
</evidence>
<sequence>MKFQHDVLFQAFDWDSSKYKGSAGNWYKKVLSNVGVLAEMGVTMVWLPPPTDSLSKEGYLPRVLDKLESAYGPEGDLRELLSSLKKAGIHPIADTVLNHRCASYQGSNGAWTKFGGKYSWDDTAIVANDPSFPGRGHQSTGVPITIAPNIDHRQEFVQKDIIDWLQSLKEIGFEGWRIDYARGFSGEFVGKYINATDPYLCVGEFWDALDYDGGFLKENQDSHRSRICKWIDSTGKQSSAFDFTTKGILMQAVKNQEYWRLKDRRGKPSGLLGFWPEKTVTFIDNHDTGSSQQHWPWPSEKVMEGYAYILTHPGVPTVFWDHVFDWKLKDKIKDLIQTRKNFGINRASVVNIEKADGNGYVARVAAEEGSHSQIYIKIGPIDWAPSAERGWKIQASGPNYAVWGRTGVPKGEEPKLPQRPSQIFGKMRIDRDVLKVGARRLPESAGTVLISCEYPIDADEFEFTDFEITVKAVRGSTSDSVTCKVNQDQL</sequence>
<dbReference type="Pfam" id="PF00128">
    <property type="entry name" value="Alpha-amylase"/>
    <property type="match status" value="1"/>
</dbReference>
<reference evidence="12 13" key="1">
    <citation type="journal article" date="2023" name="Nat. Commun.">
        <title>Origin of minicircular mitochondrial genomes in red algae.</title>
        <authorList>
            <person name="Lee Y."/>
            <person name="Cho C.H."/>
            <person name="Lee Y.M."/>
            <person name="Park S.I."/>
            <person name="Yang J.H."/>
            <person name="West J.A."/>
            <person name="Bhattacharya D."/>
            <person name="Yoon H.S."/>
        </authorList>
    </citation>
    <scope>NUCLEOTIDE SEQUENCE [LARGE SCALE GENOMIC DNA]</scope>
    <source>
        <strain evidence="12 13">CCMP1338</strain>
        <tissue evidence="12">Whole cell</tissue>
    </source>
</reference>
<dbReference type="SUPFAM" id="SSF51445">
    <property type="entry name" value="(Trans)glycosidases"/>
    <property type="match status" value="1"/>
</dbReference>
<evidence type="ECO:0000256" key="8">
    <source>
        <dbReference type="RuleBase" id="RU003615"/>
    </source>
</evidence>
<dbReference type="GO" id="GO:0004556">
    <property type="term" value="F:alpha-amylase activity"/>
    <property type="evidence" value="ECO:0007669"/>
    <property type="project" value="UniProtKB-UniRule"/>
</dbReference>
<dbReference type="SMART" id="SM00642">
    <property type="entry name" value="Aamy"/>
    <property type="match status" value="1"/>
</dbReference>
<dbReference type="InterPro" id="IPR006047">
    <property type="entry name" value="GH13_cat_dom"/>
</dbReference>
<evidence type="ECO:0000256" key="7">
    <source>
        <dbReference type="ARBA" id="ARBA00023295"/>
    </source>
</evidence>
<keyword evidence="6 9" id="KW-0119">Carbohydrate metabolism</keyword>
<dbReference type="InterPro" id="IPR006046">
    <property type="entry name" value="Alpha_amylase"/>
</dbReference>
<evidence type="ECO:0000256" key="6">
    <source>
        <dbReference type="ARBA" id="ARBA00023277"/>
    </source>
</evidence>
<keyword evidence="7 9" id="KW-0326">Glycosidase</keyword>
<dbReference type="InterPro" id="IPR017853">
    <property type="entry name" value="GH"/>
</dbReference>
<comment type="catalytic activity">
    <reaction evidence="1 9">
        <text>Endohydrolysis of (1-&gt;4)-alpha-D-glucosidic linkages in polysaccharides containing three or more (1-&gt;4)-alpha-linked D-glucose units.</text>
        <dbReference type="EC" id="3.2.1.1"/>
    </reaction>
</comment>
<dbReference type="Gene3D" id="3.20.20.80">
    <property type="entry name" value="Glycosidases"/>
    <property type="match status" value="1"/>
</dbReference>
<evidence type="ECO:0000259" key="10">
    <source>
        <dbReference type="SMART" id="SM00642"/>
    </source>
</evidence>
<comment type="similarity">
    <text evidence="3 8">Belongs to the glycosyl hydrolase 13 family.</text>
</comment>
<evidence type="ECO:0000256" key="3">
    <source>
        <dbReference type="ARBA" id="ARBA00008061"/>
    </source>
</evidence>
<evidence type="ECO:0000256" key="2">
    <source>
        <dbReference type="ARBA" id="ARBA00001913"/>
    </source>
</evidence>
<dbReference type="SMART" id="SM00810">
    <property type="entry name" value="Alpha-amyl_C2"/>
    <property type="match status" value="1"/>
</dbReference>
<organism evidence="12 13">
    <name type="scientific">Rhodosorus marinus</name>
    <dbReference type="NCBI Taxonomy" id="101924"/>
    <lineage>
        <taxon>Eukaryota</taxon>
        <taxon>Rhodophyta</taxon>
        <taxon>Stylonematophyceae</taxon>
        <taxon>Stylonematales</taxon>
        <taxon>Stylonemataceae</taxon>
        <taxon>Rhodosorus</taxon>
    </lineage>
</organism>
<dbReference type="GO" id="GO:0005975">
    <property type="term" value="P:carbohydrate metabolic process"/>
    <property type="evidence" value="ECO:0007669"/>
    <property type="project" value="InterPro"/>
</dbReference>
<comment type="cofactor">
    <cofactor evidence="2">
        <name>Ca(2+)</name>
        <dbReference type="ChEBI" id="CHEBI:29108"/>
    </cofactor>
</comment>
<dbReference type="SUPFAM" id="SSF51011">
    <property type="entry name" value="Glycosyl hydrolase domain"/>
    <property type="match status" value="1"/>
</dbReference>
<accession>A0AAV8UN42</accession>
<dbReference type="Proteomes" id="UP001157974">
    <property type="component" value="Unassembled WGS sequence"/>
</dbReference>
<dbReference type="AlphaFoldDB" id="A0AAV8UN42"/>
<dbReference type="EC" id="3.2.1.1" evidence="4 9"/>
<keyword evidence="13" id="KW-1185">Reference proteome</keyword>
<evidence type="ECO:0000256" key="1">
    <source>
        <dbReference type="ARBA" id="ARBA00000548"/>
    </source>
</evidence>
<feature type="domain" description="Alpha-amylase C-terminal beta-sheet" evidence="11">
    <location>
        <begin position="340"/>
        <end position="405"/>
    </location>
</feature>
<evidence type="ECO:0000313" key="12">
    <source>
        <dbReference type="EMBL" id="KAJ8903884.1"/>
    </source>
</evidence>
<evidence type="ECO:0000256" key="4">
    <source>
        <dbReference type="ARBA" id="ARBA00012595"/>
    </source>
</evidence>
<dbReference type="PANTHER" id="PTHR43447">
    <property type="entry name" value="ALPHA-AMYLASE"/>
    <property type="match status" value="1"/>
</dbReference>
<proteinExistence type="inferred from homology"/>
<dbReference type="GO" id="GO:0005509">
    <property type="term" value="F:calcium ion binding"/>
    <property type="evidence" value="ECO:0007669"/>
    <property type="project" value="InterPro"/>
</dbReference>
<feature type="domain" description="Glycosyl hydrolase family 13 catalytic" evidence="10">
    <location>
        <begin position="6"/>
        <end position="339"/>
    </location>
</feature>
<protein>
    <recommendedName>
        <fullName evidence="4 9">Alpha-amylase</fullName>
        <ecNumber evidence="4 9">3.2.1.1</ecNumber>
    </recommendedName>
</protein>
<dbReference type="EMBL" id="JAMWBK010000006">
    <property type="protein sequence ID" value="KAJ8903884.1"/>
    <property type="molecule type" value="Genomic_DNA"/>
</dbReference>
<dbReference type="Gene3D" id="2.60.40.1180">
    <property type="entry name" value="Golgi alpha-mannosidase II"/>
    <property type="match status" value="1"/>
</dbReference>
<dbReference type="InterPro" id="IPR013780">
    <property type="entry name" value="Glyco_hydro_b"/>
</dbReference>
<evidence type="ECO:0000256" key="5">
    <source>
        <dbReference type="ARBA" id="ARBA00022801"/>
    </source>
</evidence>